<dbReference type="InterPro" id="IPR001453">
    <property type="entry name" value="MoaB/Mog_dom"/>
</dbReference>
<dbReference type="Pfam" id="PF03453">
    <property type="entry name" value="MoeA_N"/>
    <property type="match status" value="1"/>
</dbReference>
<evidence type="ECO:0000313" key="8">
    <source>
        <dbReference type="EMBL" id="KZW04199.1"/>
    </source>
</evidence>
<evidence type="ECO:0000256" key="1">
    <source>
        <dbReference type="ARBA" id="ARBA00005046"/>
    </source>
</evidence>
<feature type="domain" description="MoaB/Mog" evidence="7">
    <location>
        <begin position="3"/>
        <end position="149"/>
    </location>
</feature>
<dbReference type="FunFam" id="3.40.980.10:FF:000001">
    <property type="entry name" value="Molybdopterin molybdenumtransferase"/>
    <property type="match status" value="1"/>
</dbReference>
<proteinExistence type="inferred from homology"/>
<dbReference type="UniPathway" id="UPA00344"/>
<comment type="catalytic activity">
    <reaction evidence="5">
        <text>adenylyl-molybdopterin + molybdate = Mo-molybdopterin + AMP + H(+)</text>
        <dbReference type="Rhea" id="RHEA:35047"/>
        <dbReference type="ChEBI" id="CHEBI:15378"/>
        <dbReference type="ChEBI" id="CHEBI:36264"/>
        <dbReference type="ChEBI" id="CHEBI:62727"/>
        <dbReference type="ChEBI" id="CHEBI:71302"/>
        <dbReference type="ChEBI" id="CHEBI:456215"/>
    </reaction>
</comment>
<keyword evidence="5" id="KW-0808">Transferase</keyword>
<dbReference type="Proteomes" id="UP000077266">
    <property type="component" value="Unassembled WGS sequence"/>
</dbReference>
<evidence type="ECO:0000259" key="7">
    <source>
        <dbReference type="SMART" id="SM00852"/>
    </source>
</evidence>
<dbReference type="OrthoDB" id="4349954at2759"/>
<keyword evidence="5" id="KW-0460">Magnesium</keyword>
<evidence type="ECO:0000256" key="5">
    <source>
        <dbReference type="RuleBase" id="RU365090"/>
    </source>
</evidence>
<reference evidence="8 9" key="1">
    <citation type="journal article" date="2016" name="Mol. Biol. Evol.">
        <title>Comparative Genomics of Early-Diverging Mushroom-Forming Fungi Provides Insights into the Origins of Lignocellulose Decay Capabilities.</title>
        <authorList>
            <person name="Nagy L.G."/>
            <person name="Riley R."/>
            <person name="Tritt A."/>
            <person name="Adam C."/>
            <person name="Daum C."/>
            <person name="Floudas D."/>
            <person name="Sun H."/>
            <person name="Yadav J.S."/>
            <person name="Pangilinan J."/>
            <person name="Larsson K.H."/>
            <person name="Matsuura K."/>
            <person name="Barry K."/>
            <person name="Labutti K."/>
            <person name="Kuo R."/>
            <person name="Ohm R.A."/>
            <person name="Bhattacharya S.S."/>
            <person name="Shirouzu T."/>
            <person name="Yoshinaga Y."/>
            <person name="Martin F.M."/>
            <person name="Grigoriev I.V."/>
            <person name="Hibbett D.S."/>
        </authorList>
    </citation>
    <scope>NUCLEOTIDE SEQUENCE [LARGE SCALE GENOMIC DNA]</scope>
    <source>
        <strain evidence="8 9">HHB12029</strain>
    </source>
</reference>
<dbReference type="PANTHER" id="PTHR10192">
    <property type="entry name" value="MOLYBDOPTERIN BIOSYNTHESIS PROTEIN"/>
    <property type="match status" value="1"/>
</dbReference>
<protein>
    <recommendedName>
        <fullName evidence="7">MoaB/Mog domain-containing protein</fullName>
    </recommendedName>
</protein>
<dbReference type="Pfam" id="PF03454">
    <property type="entry name" value="MoeA_C"/>
    <property type="match status" value="1"/>
</dbReference>
<dbReference type="NCBIfam" id="TIGR00177">
    <property type="entry name" value="molyb_syn"/>
    <property type="match status" value="2"/>
</dbReference>
<feature type="domain" description="MoaB/Mog" evidence="7">
    <location>
        <begin position="410"/>
        <end position="561"/>
    </location>
</feature>
<dbReference type="GO" id="GO:0005829">
    <property type="term" value="C:cytosol"/>
    <property type="evidence" value="ECO:0007669"/>
    <property type="project" value="TreeGrafter"/>
</dbReference>
<dbReference type="PROSITE" id="PS01078">
    <property type="entry name" value="MOCF_BIOSYNTHESIS_1"/>
    <property type="match status" value="1"/>
</dbReference>
<dbReference type="SUPFAM" id="SSF53218">
    <property type="entry name" value="Molybdenum cofactor biosynthesis proteins"/>
    <property type="match status" value="2"/>
</dbReference>
<evidence type="ECO:0000256" key="6">
    <source>
        <dbReference type="SAM" id="MobiDB-lite"/>
    </source>
</evidence>
<dbReference type="InterPro" id="IPR038987">
    <property type="entry name" value="MoeA-like"/>
</dbReference>
<dbReference type="SUPFAM" id="SSF63867">
    <property type="entry name" value="MoeA C-terminal domain-like"/>
    <property type="match status" value="1"/>
</dbReference>
<comment type="similarity">
    <text evidence="3">In the C-terminal section; belongs to the MoeA family.</text>
</comment>
<keyword evidence="4 5" id="KW-0501">Molybdenum cofactor biosynthesis</keyword>
<comment type="function">
    <text evidence="5">Catalyzes two steps in the biosynthesis of the molybdenum cofactor. In the first step, molybdopterin is adenylated. Subsequently, molybdate is inserted into adenylated molybdopterin and AMP is released.</text>
</comment>
<evidence type="ECO:0000256" key="2">
    <source>
        <dbReference type="ARBA" id="ARBA00007589"/>
    </source>
</evidence>
<dbReference type="InterPro" id="IPR005110">
    <property type="entry name" value="MoeA_linker/N"/>
</dbReference>
<dbReference type="CDD" id="cd00886">
    <property type="entry name" value="MogA_MoaB"/>
    <property type="match status" value="1"/>
</dbReference>
<dbReference type="AlphaFoldDB" id="A0A165QXE2"/>
<dbReference type="GO" id="GO:0061598">
    <property type="term" value="F:molybdopterin adenylyltransferase activity"/>
    <property type="evidence" value="ECO:0007669"/>
    <property type="project" value="UniProtKB-UniRule"/>
</dbReference>
<keyword evidence="9" id="KW-1185">Reference proteome</keyword>
<dbReference type="CDD" id="cd00887">
    <property type="entry name" value="MoeA"/>
    <property type="match status" value="1"/>
</dbReference>
<accession>A0A165QXE2</accession>
<comment type="similarity">
    <text evidence="2">In the N-terminal section; belongs to the MoaB/Mog family.</text>
</comment>
<keyword evidence="5" id="KW-0479">Metal-binding</keyword>
<dbReference type="Gene3D" id="2.170.190.11">
    <property type="entry name" value="Molybdopterin biosynthesis moea protein, domain 3"/>
    <property type="match status" value="1"/>
</dbReference>
<dbReference type="GO" id="GO:0061599">
    <property type="term" value="F:molybdopterin molybdotransferase activity"/>
    <property type="evidence" value="ECO:0007669"/>
    <property type="project" value="UniProtKB-UniRule"/>
</dbReference>
<comment type="catalytic activity">
    <reaction evidence="5">
        <text>molybdopterin + ATP + H(+) = adenylyl-molybdopterin + diphosphate</text>
        <dbReference type="Rhea" id="RHEA:31331"/>
        <dbReference type="ChEBI" id="CHEBI:15378"/>
        <dbReference type="ChEBI" id="CHEBI:30616"/>
        <dbReference type="ChEBI" id="CHEBI:33019"/>
        <dbReference type="ChEBI" id="CHEBI:58698"/>
        <dbReference type="ChEBI" id="CHEBI:62727"/>
    </reaction>
</comment>
<comment type="similarity">
    <text evidence="5">Belongs to the MoeA family.</text>
</comment>
<evidence type="ECO:0000313" key="9">
    <source>
        <dbReference type="Proteomes" id="UP000077266"/>
    </source>
</evidence>
<sequence>MFAVLTISDRASADASIDTSGPIIRSKLESTTSLRFFGSAIVPDDVSRIRDAVRSFCAEKQVDLVITTGGTGFGVRDCTPEAIGPLLERQAPGIVHLLVSSSLAKTPFAALSRPVAGTIGSTLVITLPGSAKAVKECVDALLAGGILGHALDLITGGSGEGVHKALASAPAAAAPESREHAHAHDHAHTHHHHDHSHSHGHTHARPRLAQDPSASVALRQRVSPFPIIPLEDALAIIADTVPVLTPISANVGPHLRGHVLAEDVYAPNDAPENMTTNVDVYAAREPAGTYQVLSAQSWSDRSKPIPRGHIYRINTGAPLPLGCDAVVMVEDTELVSSELDHSGKATEEKQVKILVQVAAQENVRLPGSDVKKGDLVLRKGQVITPLGGEVGTLAFVGKKDASPRRKPVVALLSTGNELRDLSEDQNAHEDTEAWGGIWDTNRPSLHTALASLGYEVVDFGIVPDDFVGHRDKIKAALNKADLVLTTGGSSMGSSDLLKPVIEDLGGIIHFGRVAVKPGKPTTFATVAHEGARADKVIFALPGNPASALVCFNLFVIPALRRLAGFDKQRCQLPRVRVQAKSMRLDPRPEFHRAVIRRTATGQLKAYSTGGQRSSRVASLSGANGLVALPGWKEGEKRTLDKDELADAVVVGEIEMEW</sequence>
<dbReference type="InterPro" id="IPR036425">
    <property type="entry name" value="MoaB/Mog-like_dom_sf"/>
</dbReference>
<dbReference type="InParanoid" id="A0A165QXE2"/>
<comment type="pathway">
    <text evidence="1 5">Cofactor biosynthesis; molybdopterin biosynthesis.</text>
</comment>
<dbReference type="InterPro" id="IPR005111">
    <property type="entry name" value="MoeA_C_domain_IV"/>
</dbReference>
<evidence type="ECO:0000256" key="3">
    <source>
        <dbReference type="ARBA" id="ARBA00008339"/>
    </source>
</evidence>
<comment type="cofactor">
    <cofactor evidence="5">
        <name>Mg(2+)</name>
        <dbReference type="ChEBI" id="CHEBI:18420"/>
    </cofactor>
</comment>
<dbReference type="PANTHER" id="PTHR10192:SF5">
    <property type="entry name" value="GEPHYRIN"/>
    <property type="match status" value="1"/>
</dbReference>
<feature type="region of interest" description="Disordered" evidence="6">
    <location>
        <begin position="165"/>
        <end position="214"/>
    </location>
</feature>
<dbReference type="GO" id="GO:0046872">
    <property type="term" value="F:metal ion binding"/>
    <property type="evidence" value="ECO:0007669"/>
    <property type="project" value="UniProtKB-UniRule"/>
</dbReference>
<dbReference type="InterPro" id="IPR008284">
    <property type="entry name" value="MoCF_biosynth_CS"/>
</dbReference>
<dbReference type="SMART" id="SM00852">
    <property type="entry name" value="MoCF_biosynth"/>
    <property type="match status" value="2"/>
</dbReference>
<dbReference type="EMBL" id="KV425882">
    <property type="protein sequence ID" value="KZW04199.1"/>
    <property type="molecule type" value="Genomic_DNA"/>
</dbReference>
<evidence type="ECO:0000256" key="4">
    <source>
        <dbReference type="ARBA" id="ARBA00023150"/>
    </source>
</evidence>
<organism evidence="8 9">
    <name type="scientific">Exidia glandulosa HHB12029</name>
    <dbReference type="NCBI Taxonomy" id="1314781"/>
    <lineage>
        <taxon>Eukaryota</taxon>
        <taxon>Fungi</taxon>
        <taxon>Dikarya</taxon>
        <taxon>Basidiomycota</taxon>
        <taxon>Agaricomycotina</taxon>
        <taxon>Agaricomycetes</taxon>
        <taxon>Auriculariales</taxon>
        <taxon>Exidiaceae</taxon>
        <taxon>Exidia</taxon>
    </lineage>
</organism>
<feature type="compositionally biased region" description="Basic residues" evidence="6">
    <location>
        <begin position="187"/>
        <end position="206"/>
    </location>
</feature>
<dbReference type="STRING" id="1314781.A0A165QXE2"/>
<dbReference type="InterPro" id="IPR036688">
    <property type="entry name" value="MoeA_C_domain_IV_sf"/>
</dbReference>
<keyword evidence="5" id="KW-0500">Molybdenum</keyword>
<feature type="compositionally biased region" description="Low complexity" evidence="6">
    <location>
        <begin position="165"/>
        <end position="175"/>
    </location>
</feature>
<dbReference type="SUPFAM" id="SSF63882">
    <property type="entry name" value="MoeA N-terminal region -like"/>
    <property type="match status" value="1"/>
</dbReference>
<name>A0A165QXE2_EXIGL</name>
<dbReference type="Pfam" id="PF00994">
    <property type="entry name" value="MoCF_biosynth"/>
    <property type="match status" value="2"/>
</dbReference>
<dbReference type="Gene3D" id="2.40.340.10">
    <property type="entry name" value="MoeA, C-terminal, domain IV"/>
    <property type="match status" value="1"/>
</dbReference>
<dbReference type="InterPro" id="IPR036135">
    <property type="entry name" value="MoeA_linker/N_sf"/>
</dbReference>
<dbReference type="PROSITE" id="PS01079">
    <property type="entry name" value="MOCF_BIOSYNTHESIS_2"/>
    <property type="match status" value="1"/>
</dbReference>
<gene>
    <name evidence="8" type="ORF">EXIGLDRAFT_599420</name>
</gene>
<dbReference type="Gene3D" id="3.40.980.10">
    <property type="entry name" value="MoaB/Mog-like domain"/>
    <property type="match status" value="2"/>
</dbReference>
<dbReference type="GO" id="GO:0006777">
    <property type="term" value="P:Mo-molybdopterin cofactor biosynthetic process"/>
    <property type="evidence" value="ECO:0007669"/>
    <property type="project" value="UniProtKB-UniRule"/>
</dbReference>
<dbReference type="Gene3D" id="3.90.105.10">
    <property type="entry name" value="Molybdopterin biosynthesis moea protein, domain 2"/>
    <property type="match status" value="1"/>
</dbReference>
<feature type="compositionally biased region" description="Basic and acidic residues" evidence="6">
    <location>
        <begin position="176"/>
        <end position="186"/>
    </location>
</feature>
<dbReference type="GO" id="GO:0005524">
    <property type="term" value="F:ATP binding"/>
    <property type="evidence" value="ECO:0007669"/>
    <property type="project" value="UniProtKB-UniRule"/>
</dbReference>